<dbReference type="PIRSF" id="PIRSF000138">
    <property type="entry name" value="Al-hdrx_acd_dh"/>
    <property type="match status" value="1"/>
</dbReference>
<feature type="binding site" evidence="5">
    <location>
        <position position="182"/>
    </location>
    <ligand>
        <name>glyoxylate</name>
        <dbReference type="ChEBI" id="CHEBI:36655"/>
    </ligand>
</feature>
<dbReference type="GO" id="GO:0010181">
    <property type="term" value="F:FMN binding"/>
    <property type="evidence" value="ECO:0007669"/>
    <property type="project" value="InterPro"/>
</dbReference>
<feature type="active site" description="Proton acceptor" evidence="4">
    <location>
        <position position="306"/>
    </location>
</feature>
<gene>
    <name evidence="7" type="ORF">SAMN05444159_2599</name>
</gene>
<evidence type="ECO:0000313" key="7">
    <source>
        <dbReference type="EMBL" id="SHK16882.1"/>
    </source>
</evidence>
<dbReference type="InterPro" id="IPR012133">
    <property type="entry name" value="Alpha-hydoxy_acid_DH_FMN"/>
</dbReference>
<name>A0A1M6Q9F8_9BRAD</name>
<evidence type="ECO:0000259" key="6">
    <source>
        <dbReference type="PROSITE" id="PS51349"/>
    </source>
</evidence>
<dbReference type="OrthoDB" id="9770452at2"/>
<feature type="binding site" evidence="5">
    <location>
        <begin position="360"/>
        <end position="361"/>
    </location>
    <ligand>
        <name>FMN</name>
        <dbReference type="ChEBI" id="CHEBI:58210"/>
    </ligand>
</feature>
<dbReference type="AlphaFoldDB" id="A0A1M6Q9F8"/>
<dbReference type="PANTHER" id="PTHR10578">
    <property type="entry name" value="S -2-HYDROXY-ACID OXIDASE-RELATED"/>
    <property type="match status" value="1"/>
</dbReference>
<comment type="cofactor">
    <cofactor evidence="1">
        <name>FMN</name>
        <dbReference type="ChEBI" id="CHEBI:58210"/>
    </cofactor>
</comment>
<feature type="binding site" evidence="5">
    <location>
        <position position="180"/>
    </location>
    <ligand>
        <name>FMN</name>
        <dbReference type="ChEBI" id="CHEBI:58210"/>
    </ligand>
</feature>
<proteinExistence type="inferred from homology"/>
<evidence type="ECO:0000256" key="1">
    <source>
        <dbReference type="ARBA" id="ARBA00001917"/>
    </source>
</evidence>
<feature type="binding site" evidence="5">
    <location>
        <position position="309"/>
    </location>
    <ligand>
        <name>glyoxylate</name>
        <dbReference type="ChEBI" id="CHEBI:36655"/>
    </ligand>
</feature>
<feature type="domain" description="FMN hydroxy acid dehydrogenase" evidence="6">
    <location>
        <begin position="51"/>
        <end position="409"/>
    </location>
</feature>
<comment type="similarity">
    <text evidence="3">Belongs to the FMN-dependent alpha-hydroxy acid dehydrogenase family.</text>
</comment>
<dbReference type="GO" id="GO:0016491">
    <property type="term" value="F:oxidoreductase activity"/>
    <property type="evidence" value="ECO:0007669"/>
    <property type="project" value="UniProtKB-KW"/>
</dbReference>
<feature type="binding site" evidence="5">
    <location>
        <begin position="337"/>
        <end position="341"/>
    </location>
    <ligand>
        <name>FMN</name>
        <dbReference type="ChEBI" id="CHEBI:58210"/>
    </ligand>
</feature>
<evidence type="ECO:0000256" key="4">
    <source>
        <dbReference type="PIRSR" id="PIRSR000138-1"/>
    </source>
</evidence>
<evidence type="ECO:0000313" key="8">
    <source>
        <dbReference type="Proteomes" id="UP000189935"/>
    </source>
</evidence>
<feature type="binding site" evidence="5">
    <location>
        <begin position="130"/>
        <end position="132"/>
    </location>
    <ligand>
        <name>FMN</name>
        <dbReference type="ChEBI" id="CHEBI:58210"/>
    </ligand>
</feature>
<dbReference type="InterPro" id="IPR013785">
    <property type="entry name" value="Aldolase_TIM"/>
</dbReference>
<accession>A0A1M6Q9F8</accession>
<feature type="binding site" evidence="5">
    <location>
        <position position="304"/>
    </location>
    <ligand>
        <name>FMN</name>
        <dbReference type="ChEBI" id="CHEBI:58210"/>
    </ligand>
</feature>
<dbReference type="InterPro" id="IPR037396">
    <property type="entry name" value="FMN_HAD"/>
</dbReference>
<dbReference type="InterPro" id="IPR000262">
    <property type="entry name" value="FMN-dep_DH"/>
</dbReference>
<keyword evidence="5" id="KW-0285">Flavoprotein</keyword>
<evidence type="ECO:0000256" key="5">
    <source>
        <dbReference type="PIRSR" id="PIRSR000138-2"/>
    </source>
</evidence>
<dbReference type="PANTHER" id="PTHR10578:SF149">
    <property type="entry name" value="2-HYDROXYACID OXIDASE 2"/>
    <property type="match status" value="1"/>
</dbReference>
<evidence type="ECO:0000256" key="2">
    <source>
        <dbReference type="ARBA" id="ARBA00023002"/>
    </source>
</evidence>
<feature type="binding site" evidence="5">
    <location>
        <position position="77"/>
    </location>
    <ligand>
        <name>glyoxylate</name>
        <dbReference type="ChEBI" id="CHEBI:36655"/>
    </ligand>
</feature>
<dbReference type="Pfam" id="PF01070">
    <property type="entry name" value="FMN_dh"/>
    <property type="match status" value="1"/>
</dbReference>
<feature type="binding site" evidence="5">
    <location>
        <position position="282"/>
    </location>
    <ligand>
        <name>FMN</name>
        <dbReference type="ChEBI" id="CHEBI:58210"/>
    </ligand>
</feature>
<dbReference type="Gene3D" id="3.20.20.70">
    <property type="entry name" value="Aldolase class I"/>
    <property type="match status" value="1"/>
</dbReference>
<organism evidence="7 8">
    <name type="scientific">Bradyrhizobium lablabi</name>
    <dbReference type="NCBI Taxonomy" id="722472"/>
    <lineage>
        <taxon>Bacteria</taxon>
        <taxon>Pseudomonadati</taxon>
        <taxon>Pseudomonadota</taxon>
        <taxon>Alphaproteobacteria</taxon>
        <taxon>Hyphomicrobiales</taxon>
        <taxon>Nitrobacteraceae</taxon>
        <taxon>Bradyrhizobium</taxon>
    </lineage>
</organism>
<protein>
    <submittedName>
        <fullName evidence="7">(S)-2-hydroxy-acid oxidase</fullName>
    </submittedName>
</protein>
<feature type="binding site" evidence="5">
    <location>
        <position position="159"/>
    </location>
    <ligand>
        <name>FMN</name>
        <dbReference type="ChEBI" id="CHEBI:58210"/>
    </ligand>
</feature>
<evidence type="ECO:0000256" key="3">
    <source>
        <dbReference type="ARBA" id="ARBA00024042"/>
    </source>
</evidence>
<keyword evidence="5" id="KW-0288">FMN</keyword>
<feature type="binding site" evidence="5">
    <location>
        <position position="208"/>
    </location>
    <ligand>
        <name>FMN</name>
        <dbReference type="ChEBI" id="CHEBI:58210"/>
    </ligand>
</feature>
<keyword evidence="2" id="KW-0560">Oxidoreductase</keyword>
<reference evidence="7 8" key="1">
    <citation type="submission" date="2016-11" db="EMBL/GenBank/DDBJ databases">
        <authorList>
            <person name="Jaros S."/>
            <person name="Januszkiewicz K."/>
            <person name="Wedrychowicz H."/>
        </authorList>
    </citation>
    <scope>NUCLEOTIDE SEQUENCE [LARGE SCALE GENOMIC DNA]</scope>
    <source>
        <strain evidence="7 8">GAS499</strain>
    </source>
</reference>
<sequence>MSPHHIQLASRRRLLQFLAASPLFAREALAEALRPSDPAEWAPRDLDKLITDPKQALDVFDFEPVMKQNVPPAHFGYMATGVDDEATLRANREGFRKFALRPRRLVDVSNIDMSIEILGARYDSPIVIAPTGSNRAFHPDAEIAVAKAAKAGNHLQILSTVATTSIEDAIAARGAPVWFQLYTTQRWEVAEGLVKRAVAAGAPAIVVTLDVRTPAKWETFVRLRRTDTRECGSCHGLNDYLSRKPNFAGIDLGGVSTTVVTNLTWDLIKRLRDAVKVKLVLKGILGFEDAKLATEAGIDAIVVSNHGGRVEDGVSATIAVLPEIVDAVGGRMPVLVDSGFRRGSDIVMALAIGAQAVCIGRPYLWGLGAFGQPGVERVLAILRAETRNAMAQLGAPSVRDLTPAMVRRV</sequence>
<dbReference type="EMBL" id="LT670844">
    <property type="protein sequence ID" value="SHK16882.1"/>
    <property type="molecule type" value="Genomic_DNA"/>
</dbReference>
<dbReference type="PROSITE" id="PS51349">
    <property type="entry name" value="FMN_HYDROXY_ACID_DH_2"/>
    <property type="match status" value="1"/>
</dbReference>
<dbReference type="Proteomes" id="UP000189935">
    <property type="component" value="Chromosome I"/>
</dbReference>
<dbReference type="CDD" id="cd02809">
    <property type="entry name" value="alpha_hydroxyacid_oxid_FMN"/>
    <property type="match status" value="1"/>
</dbReference>
<feature type="binding site" evidence="5">
    <location>
        <position position="306"/>
    </location>
    <ligand>
        <name>glyoxylate</name>
        <dbReference type="ChEBI" id="CHEBI:36655"/>
    </ligand>
</feature>
<dbReference type="SUPFAM" id="SSF51395">
    <property type="entry name" value="FMN-linked oxidoreductases"/>
    <property type="match status" value="1"/>
</dbReference>
<dbReference type="RefSeq" id="WP_079544953.1">
    <property type="nucleotide sequence ID" value="NZ_LT670844.1"/>
</dbReference>